<keyword evidence="4" id="KW-1185">Reference proteome</keyword>
<evidence type="ECO:0000256" key="1">
    <source>
        <dbReference type="ARBA" id="ARBA00022801"/>
    </source>
</evidence>
<dbReference type="SUPFAM" id="SSF51338">
    <property type="entry name" value="Composite domain of metallo-dependent hydrolases"/>
    <property type="match status" value="1"/>
</dbReference>
<gene>
    <name evidence="3" type="ORF">NP511_21340</name>
</gene>
<dbReference type="PANTHER" id="PTHR43794">
    <property type="entry name" value="AMINOHYDROLASE SSNA-RELATED"/>
    <property type="match status" value="1"/>
</dbReference>
<dbReference type="Gene3D" id="2.30.40.10">
    <property type="entry name" value="Urease, subunit C, domain 1"/>
    <property type="match status" value="1"/>
</dbReference>
<dbReference type="SUPFAM" id="SSF51556">
    <property type="entry name" value="Metallo-dependent hydrolases"/>
    <property type="match status" value="1"/>
</dbReference>
<feature type="domain" description="Amidohydrolase-related" evidence="2">
    <location>
        <begin position="75"/>
        <end position="430"/>
    </location>
</feature>
<dbReference type="GeneID" id="84216542"/>
<dbReference type="InterPro" id="IPR011059">
    <property type="entry name" value="Metal-dep_hydrolase_composite"/>
</dbReference>
<evidence type="ECO:0000313" key="4">
    <source>
        <dbReference type="Proteomes" id="UP001224926"/>
    </source>
</evidence>
<reference evidence="3 4" key="1">
    <citation type="submission" date="2022-07" db="EMBL/GenBank/DDBJ databases">
        <title>Two temperate virus in Haloterrigena jeotgali A29.</title>
        <authorList>
            <person name="Deng X."/>
        </authorList>
    </citation>
    <scope>NUCLEOTIDE SEQUENCE [LARGE SCALE GENOMIC DNA]</scope>
    <source>
        <strain evidence="3 4">A29</strain>
    </source>
</reference>
<dbReference type="AlphaFoldDB" id="A0AAF0PC44"/>
<organism evidence="3 4">
    <name type="scientific">Natrinema thermotolerans</name>
    <dbReference type="NCBI Taxonomy" id="121872"/>
    <lineage>
        <taxon>Archaea</taxon>
        <taxon>Methanobacteriati</taxon>
        <taxon>Methanobacteriota</taxon>
        <taxon>Stenosarchaea group</taxon>
        <taxon>Halobacteria</taxon>
        <taxon>Halobacteriales</taxon>
        <taxon>Natrialbaceae</taxon>
        <taxon>Natrinema</taxon>
    </lineage>
</organism>
<dbReference type="PANTHER" id="PTHR43794:SF11">
    <property type="entry name" value="AMIDOHYDROLASE-RELATED DOMAIN-CONTAINING PROTEIN"/>
    <property type="match status" value="1"/>
</dbReference>
<name>A0AAF0PC44_9EURY</name>
<dbReference type="InterPro" id="IPR006680">
    <property type="entry name" value="Amidohydro-rel"/>
</dbReference>
<dbReference type="InterPro" id="IPR050287">
    <property type="entry name" value="MTA/SAH_deaminase"/>
</dbReference>
<accession>A0AAF0PC44</accession>
<dbReference type="Proteomes" id="UP001224926">
    <property type="component" value="Chromosome"/>
</dbReference>
<protein>
    <submittedName>
        <fullName evidence="3">Amidohydrolase family protein</fullName>
    </submittedName>
</protein>
<proteinExistence type="predicted"/>
<dbReference type="Pfam" id="PF01979">
    <property type="entry name" value="Amidohydro_1"/>
    <property type="match status" value="1"/>
</dbReference>
<dbReference type="EMBL" id="CP101873">
    <property type="protein sequence ID" value="WMT07901.1"/>
    <property type="molecule type" value="Genomic_DNA"/>
</dbReference>
<dbReference type="InterPro" id="IPR032466">
    <property type="entry name" value="Metal_Hydrolase"/>
</dbReference>
<dbReference type="Gene3D" id="3.20.20.140">
    <property type="entry name" value="Metal-dependent hydrolases"/>
    <property type="match status" value="1"/>
</dbReference>
<dbReference type="GO" id="GO:0016810">
    <property type="term" value="F:hydrolase activity, acting on carbon-nitrogen (but not peptide) bonds"/>
    <property type="evidence" value="ECO:0007669"/>
    <property type="project" value="InterPro"/>
</dbReference>
<dbReference type="RefSeq" id="WP_006648261.1">
    <property type="nucleotide sequence ID" value="NZ_CP101873.1"/>
</dbReference>
<sequence>MTPDAAELGDNTEVAVNDADLVVHDAVVVTVDEDNRIYRNGTVVVEDGVLTDVRTTRDGDRDCDADRVIDGEGTLVMPGLVNAHTHLELTPLIGAFSDLDLLEMMSGMTAIFGHIADGEYDYLTDAGYELAALNFLAGGVTTVNSMDVRPSGGAETFGEAGLRGFFGMALSDLFWDVPVDKQFERAREFIDQYHGAYDGRIRATINPHDDWSCTRALWERTAALADEYPDLLVHTHLLELEASNTMARSNGAEDSLDLLDDIGLLDDRLVAAHFRLANNEDIQRTADANASVAHCPSIFAYWNTDGDVQWTPVPELRDASVDVGLGIDDHYWHDSYSLFGEARQARLAANLKRSTGQYHSMELVRMLTIEGAAALGIDDEVGSLEPGKCADVIVLDIEKPKFIPMTNIPAQIVNNAVPADVKTVIVDGDVLMRDGDVKTMDADAVREQVESAVERFESETDWELGVGGSVPPSKLNVAHDLPKRGPSQLLGRLAFQSAKDQFPF</sequence>
<keyword evidence="1" id="KW-0378">Hydrolase</keyword>
<dbReference type="GeneID" id="39865013"/>
<evidence type="ECO:0000259" key="2">
    <source>
        <dbReference type="Pfam" id="PF01979"/>
    </source>
</evidence>
<evidence type="ECO:0000313" key="3">
    <source>
        <dbReference type="EMBL" id="WMT07901.1"/>
    </source>
</evidence>